<dbReference type="PANTHER" id="PTHR42648:SF27">
    <property type="entry name" value="RNA-DIRECTED DNA POLYMERASE"/>
    <property type="match status" value="1"/>
</dbReference>
<dbReference type="Proteomes" id="UP001172457">
    <property type="component" value="Chromosome 3"/>
</dbReference>
<dbReference type="Pfam" id="PF22936">
    <property type="entry name" value="Pol_BBD"/>
    <property type="match status" value="1"/>
</dbReference>
<evidence type="ECO:0000256" key="1">
    <source>
        <dbReference type="ARBA" id="ARBA00022670"/>
    </source>
</evidence>
<reference evidence="3" key="1">
    <citation type="submission" date="2023-03" db="EMBL/GenBank/DDBJ databases">
        <title>Chromosome-scale reference genome and RAD-based genetic map of yellow starthistle (Centaurea solstitialis) reveal putative structural variation and QTLs associated with invader traits.</title>
        <authorList>
            <person name="Reatini B."/>
            <person name="Cang F.A."/>
            <person name="Jiang Q."/>
            <person name="Mckibben M.T.W."/>
            <person name="Barker M.S."/>
            <person name="Rieseberg L.H."/>
            <person name="Dlugosch K.M."/>
        </authorList>
    </citation>
    <scope>NUCLEOTIDE SEQUENCE</scope>
    <source>
        <strain evidence="3">CAN-66</strain>
        <tissue evidence="3">Leaf</tissue>
    </source>
</reference>
<dbReference type="InterPro" id="IPR057670">
    <property type="entry name" value="SH3_retrovirus"/>
</dbReference>
<protein>
    <recommendedName>
        <fullName evidence="2">Integrase catalytic domain-containing protein</fullName>
    </recommendedName>
</protein>
<dbReference type="InterPro" id="IPR012337">
    <property type="entry name" value="RNaseH-like_sf"/>
</dbReference>
<organism evidence="3 4">
    <name type="scientific">Centaurea solstitialis</name>
    <name type="common">yellow star-thistle</name>
    <dbReference type="NCBI Taxonomy" id="347529"/>
    <lineage>
        <taxon>Eukaryota</taxon>
        <taxon>Viridiplantae</taxon>
        <taxon>Streptophyta</taxon>
        <taxon>Embryophyta</taxon>
        <taxon>Tracheophyta</taxon>
        <taxon>Spermatophyta</taxon>
        <taxon>Magnoliopsida</taxon>
        <taxon>eudicotyledons</taxon>
        <taxon>Gunneridae</taxon>
        <taxon>Pentapetalae</taxon>
        <taxon>asterids</taxon>
        <taxon>campanulids</taxon>
        <taxon>Asterales</taxon>
        <taxon>Asteraceae</taxon>
        <taxon>Carduoideae</taxon>
        <taxon>Cardueae</taxon>
        <taxon>Centaureinae</taxon>
        <taxon>Centaurea</taxon>
    </lineage>
</organism>
<dbReference type="InterPro" id="IPR001584">
    <property type="entry name" value="Integrase_cat-core"/>
</dbReference>
<feature type="domain" description="Integrase catalytic" evidence="2">
    <location>
        <begin position="309"/>
        <end position="483"/>
    </location>
</feature>
<dbReference type="InterPro" id="IPR036397">
    <property type="entry name" value="RNaseH_sf"/>
</dbReference>
<dbReference type="EMBL" id="JARYMX010000003">
    <property type="protein sequence ID" value="KAJ9556777.1"/>
    <property type="molecule type" value="Genomic_DNA"/>
</dbReference>
<dbReference type="GO" id="GO:0003676">
    <property type="term" value="F:nucleic acid binding"/>
    <property type="evidence" value="ECO:0007669"/>
    <property type="project" value="InterPro"/>
</dbReference>
<keyword evidence="4" id="KW-1185">Reference proteome</keyword>
<dbReference type="GO" id="GO:0015074">
    <property type="term" value="P:DNA integration"/>
    <property type="evidence" value="ECO:0007669"/>
    <property type="project" value="InterPro"/>
</dbReference>
<dbReference type="SUPFAM" id="SSF53098">
    <property type="entry name" value="Ribonuclease H-like"/>
    <property type="match status" value="1"/>
</dbReference>
<keyword evidence="1" id="KW-0378">Hydrolase</keyword>
<evidence type="ECO:0000259" key="2">
    <source>
        <dbReference type="PROSITE" id="PS50994"/>
    </source>
</evidence>
<dbReference type="Gene3D" id="3.30.420.10">
    <property type="entry name" value="Ribonuclease H-like superfamily/Ribonuclease H"/>
    <property type="match status" value="1"/>
</dbReference>
<name>A0AA38WCW1_9ASTR</name>
<dbReference type="GO" id="GO:0008233">
    <property type="term" value="F:peptidase activity"/>
    <property type="evidence" value="ECO:0007669"/>
    <property type="project" value="UniProtKB-KW"/>
</dbReference>
<dbReference type="GO" id="GO:0006508">
    <property type="term" value="P:proteolysis"/>
    <property type="evidence" value="ECO:0007669"/>
    <property type="project" value="UniProtKB-KW"/>
</dbReference>
<comment type="caution">
    <text evidence="3">The sequence shown here is derived from an EMBL/GenBank/DDBJ whole genome shotgun (WGS) entry which is preliminary data.</text>
</comment>
<accession>A0AA38WCW1</accession>
<dbReference type="InterPro" id="IPR054722">
    <property type="entry name" value="PolX-like_BBD"/>
</dbReference>
<dbReference type="PANTHER" id="PTHR42648">
    <property type="entry name" value="TRANSPOSASE, PUTATIVE-RELATED"/>
    <property type="match status" value="1"/>
</dbReference>
<evidence type="ECO:0000313" key="3">
    <source>
        <dbReference type="EMBL" id="KAJ9556777.1"/>
    </source>
</evidence>
<keyword evidence="1" id="KW-0645">Protease</keyword>
<dbReference type="AlphaFoldDB" id="A0AA38WCW1"/>
<dbReference type="PROSITE" id="PS50994">
    <property type="entry name" value="INTEGRASE"/>
    <property type="match status" value="1"/>
</dbReference>
<dbReference type="InterPro" id="IPR039537">
    <property type="entry name" value="Retrotran_Ty1/copia-like"/>
</dbReference>
<gene>
    <name evidence="3" type="ORF">OSB04_011391</name>
</gene>
<evidence type="ECO:0000313" key="4">
    <source>
        <dbReference type="Proteomes" id="UP001172457"/>
    </source>
</evidence>
<sequence>MRLISYTTVPFYSPEESLRLIMGKWKLTGQNFPVWKLHLENVLRAQGKLYVIDKPLSRPKSNAPEKEFAEYFKFMADESDVMSILSFSASPEFTVDLRVKFCHEVVKSIEDQVGFYKNSGKYLIMKEIFSPKLKRGQSVKDHLLEIRSLFKCLSRLGYMMTQEELVYLMWFSLPKEIRVTASDYIGEPKMDVAKLHEDILDSLEPKEANVELMDTDWIDELGDLSCPKCGSQDICVHSFNAGEMDIGLPDAPGSGNHICNHLQGFNRRETLRKDRSNLRVGEGTMLVAEAVGSYSLSLPSGLVLELETCYYVPKMIKSILSFDLLVDQDVCRPFSHEARGGYRYFITFTGDFSRYGYVYLIRHKSETFEKFKEFQNEVQNQLDRKIKFLRSDRGGEYLSQEFDNHLSECGIVSQLTPPYTPQMNGVSERRNRTLLDMVRSMMCRSTLPVSFWGHALDTATNILNIVPTKSMEKTPYEIWTGKKPKLSFLKIWGCEVYVKRTTSEKLKPKSDKCIFVGYPKNSLGYYFYNPSENKVFVARNGEFLEEKFLNQENTRNDVDLHIVEEDTPVPIIEPVTQQDNVETQPETAEEVQTQDLRRSTRIRHVTPRSHSVKF</sequence>
<proteinExistence type="predicted"/>
<dbReference type="Pfam" id="PF25597">
    <property type="entry name" value="SH3_retrovirus"/>
    <property type="match status" value="1"/>
</dbReference>